<name>A0AA48HUU1_9FIRM</name>
<dbReference type="InterPro" id="IPR018164">
    <property type="entry name" value="Ala-tRNA-synth_IIc_N"/>
</dbReference>
<dbReference type="EC" id="6.1.1.7" evidence="11"/>
<evidence type="ECO:0000256" key="7">
    <source>
        <dbReference type="ARBA" id="ARBA00022917"/>
    </source>
</evidence>
<dbReference type="PRINTS" id="PR00980">
    <property type="entry name" value="TRNASYNTHALA"/>
</dbReference>
<evidence type="ECO:0000256" key="8">
    <source>
        <dbReference type="ARBA" id="ARBA00023146"/>
    </source>
</evidence>
<evidence type="ECO:0000256" key="6">
    <source>
        <dbReference type="ARBA" id="ARBA00022884"/>
    </source>
</evidence>
<protein>
    <recommendedName>
        <fullName evidence="11">Alanine--tRNA ligase</fullName>
        <ecNumber evidence="11">6.1.1.7</ecNumber>
    </recommendedName>
    <alternativeName>
        <fullName evidence="11">Alanyl-tRNA synthetase</fullName>
        <shortName evidence="11">AlaRS</shortName>
    </alternativeName>
</protein>
<dbReference type="GO" id="GO:0140096">
    <property type="term" value="F:catalytic activity, acting on a protein"/>
    <property type="evidence" value="ECO:0007669"/>
    <property type="project" value="UniProtKB-ARBA"/>
</dbReference>
<evidence type="ECO:0000256" key="11">
    <source>
        <dbReference type="HAMAP-Rule" id="MF_00036"/>
    </source>
</evidence>
<comment type="function">
    <text evidence="9 11">Catalyzes the attachment of alanine to tRNA(Ala) in a two-step reaction: alanine is first activated by ATP to form Ala-AMP and then transferred to the acceptor end of tRNA(Ala). Also edits incorrectly charged Ser-tRNA(Ala) and Gly-tRNA(Ala) via its editing domain.</text>
</comment>
<accession>A0AA48HUU1</accession>
<dbReference type="GO" id="GO:0004813">
    <property type="term" value="F:alanine-tRNA ligase activity"/>
    <property type="evidence" value="ECO:0007669"/>
    <property type="project" value="UniProtKB-UniRule"/>
</dbReference>
<evidence type="ECO:0000256" key="1">
    <source>
        <dbReference type="ARBA" id="ARBA00008226"/>
    </source>
</evidence>
<dbReference type="InterPro" id="IPR009000">
    <property type="entry name" value="Transl_B-barrel_sf"/>
</dbReference>
<comment type="catalytic activity">
    <reaction evidence="10 11">
        <text>tRNA(Ala) + L-alanine + ATP = L-alanyl-tRNA(Ala) + AMP + diphosphate</text>
        <dbReference type="Rhea" id="RHEA:12540"/>
        <dbReference type="Rhea" id="RHEA-COMP:9657"/>
        <dbReference type="Rhea" id="RHEA-COMP:9923"/>
        <dbReference type="ChEBI" id="CHEBI:30616"/>
        <dbReference type="ChEBI" id="CHEBI:33019"/>
        <dbReference type="ChEBI" id="CHEBI:57972"/>
        <dbReference type="ChEBI" id="CHEBI:78442"/>
        <dbReference type="ChEBI" id="CHEBI:78497"/>
        <dbReference type="ChEBI" id="CHEBI:456215"/>
        <dbReference type="EC" id="6.1.1.7"/>
    </reaction>
</comment>
<comment type="subcellular location">
    <subcellularLocation>
        <location evidence="11">Cytoplasm</location>
    </subcellularLocation>
</comment>
<dbReference type="HAMAP" id="MF_00036_B">
    <property type="entry name" value="Ala_tRNA_synth_B"/>
    <property type="match status" value="1"/>
</dbReference>
<dbReference type="GO" id="GO:0002161">
    <property type="term" value="F:aminoacyl-tRNA deacylase activity"/>
    <property type="evidence" value="ECO:0007669"/>
    <property type="project" value="TreeGrafter"/>
</dbReference>
<keyword evidence="2 11" id="KW-0820">tRNA-binding</keyword>
<dbReference type="Pfam" id="PF01411">
    <property type="entry name" value="tRNA-synt_2c"/>
    <property type="match status" value="1"/>
</dbReference>
<feature type="binding site" evidence="11">
    <location>
        <position position="576"/>
    </location>
    <ligand>
        <name>Zn(2+)</name>
        <dbReference type="ChEBI" id="CHEBI:29105"/>
    </ligand>
</feature>
<keyword evidence="6 11" id="KW-0694">RNA-binding</keyword>
<reference evidence="13" key="1">
    <citation type="journal article" date="2023" name="ISME J.">
        <title>Emergence of putative energy parasites within Clostridia revealed by genome analysis of a novel endosymbiotic clade.</title>
        <authorList>
            <person name="Takahashi K."/>
            <person name="Kuwahara H."/>
            <person name="Horikawa Y."/>
            <person name="Izawa K."/>
            <person name="Kato D."/>
            <person name="Inagaki T."/>
            <person name="Yuki M."/>
            <person name="Ohkuma M."/>
            <person name="Hongoh Y."/>
        </authorList>
    </citation>
    <scope>NUCLEOTIDE SEQUENCE</scope>
    <source>
        <strain evidence="13">CfP3-15</strain>
    </source>
</reference>
<dbReference type="InterPro" id="IPR050058">
    <property type="entry name" value="Ala-tRNA_ligase"/>
</dbReference>
<dbReference type="Gene3D" id="3.30.980.10">
    <property type="entry name" value="Threonyl-trna Synthetase, Chain A, domain 2"/>
    <property type="match status" value="1"/>
</dbReference>
<feature type="binding site" evidence="11">
    <location>
        <position position="673"/>
    </location>
    <ligand>
        <name>Zn(2+)</name>
        <dbReference type="ChEBI" id="CHEBI:29105"/>
    </ligand>
</feature>
<keyword evidence="3 11" id="KW-0436">Ligase</keyword>
<evidence type="ECO:0000256" key="10">
    <source>
        <dbReference type="ARBA" id="ARBA00048300"/>
    </source>
</evidence>
<dbReference type="InterPro" id="IPR002318">
    <property type="entry name" value="Ala-tRNA-lgiase_IIc"/>
</dbReference>
<dbReference type="PANTHER" id="PTHR11777:SF9">
    <property type="entry name" value="ALANINE--TRNA LIGASE, CYTOPLASMIC"/>
    <property type="match status" value="1"/>
</dbReference>
<keyword evidence="11" id="KW-0862">Zinc</keyword>
<gene>
    <name evidence="11" type="primary">alaS</name>
    <name evidence="13" type="ORF">CfP315_0283</name>
</gene>
<dbReference type="SMART" id="SM00863">
    <property type="entry name" value="tRNA_SAD"/>
    <property type="match status" value="1"/>
</dbReference>
<dbReference type="GO" id="GO:0016740">
    <property type="term" value="F:transferase activity"/>
    <property type="evidence" value="ECO:0007669"/>
    <property type="project" value="UniProtKB-ARBA"/>
</dbReference>
<dbReference type="KEGG" id="ips:CfP315_0283"/>
<dbReference type="PANTHER" id="PTHR11777">
    <property type="entry name" value="ALANYL-TRNA SYNTHETASE"/>
    <property type="match status" value="1"/>
</dbReference>
<dbReference type="SUPFAM" id="SSF55186">
    <property type="entry name" value="ThrRS/AlaRS common domain"/>
    <property type="match status" value="1"/>
</dbReference>
<proteinExistence type="inferred from homology"/>
<comment type="similarity">
    <text evidence="1 11">Belongs to the class-II aminoacyl-tRNA synthetase family.</text>
</comment>
<feature type="domain" description="Alanyl-transfer RNA synthetases family profile" evidence="12">
    <location>
        <begin position="3"/>
        <end position="716"/>
    </location>
</feature>
<dbReference type="InterPro" id="IPR018163">
    <property type="entry name" value="Thr/Ala-tRNA-synth_IIc_edit"/>
</dbReference>
<dbReference type="Gene3D" id="2.40.30.130">
    <property type="match status" value="1"/>
</dbReference>
<dbReference type="Gene3D" id="3.10.310.40">
    <property type="match status" value="1"/>
</dbReference>
<dbReference type="FunFam" id="3.30.980.10:FF:000004">
    <property type="entry name" value="Alanine--tRNA ligase, cytoplasmic"/>
    <property type="match status" value="1"/>
</dbReference>
<keyword evidence="4 11" id="KW-0547">Nucleotide-binding</keyword>
<sequence>MENSAYEIIKKFISFFKANNHFEIKNSSIVPNNDPTLLFINSGMAAIKSYFTAEKTPEHGCLCNVQNCIRTIDIDDVGDNYHLTSFQMLGNWSIGDSYFKKGAIKLAFRFLTECLNIDIDKLYVSVFAGDKNLGIDFDEESKENWISAGIAKSHIVVCGLEDNFWGPTSKTGPCGPCTEVFYDTGKGEEYKHGGFFDTKRYVEIWNAGVFMMFNKNEIGEFVPLAFRSVDAGAGLERLAMVLQNCDSVYETDLLKPIRNFLENKIKSANNELNSQFERYIRILTDHLRTISLILSENVKPSNEGRGYIPRKLIRKCMMILKNLDSNSGYLCGSIEFILNSFSNIYPRFKSNKGFILKEFSNEIKKFESILDDGFKRLSEFKSKNIKEISGDLAFDLVSTFGVPFDLIKSYAVQNNIKISEEEFNIRLEHHKNISKKENVEKNSDVNSLEISFEEKINSTEFLGYDKLEIESEVIKMFLLDGTQVEKISENKEVILIFNRTPVYAKSGGQESDFAVATSNNVKIEIKDCFKKNINGKEFFLHKCEIMSGSVKKGDVLKIKVNFVRRTKLSRAHSAAHLLHNALKNVLGKEVQQQGSSISEDRFRFDFNCDSLDMAGLQEIEKLVNKKICKNMICSTEVISRDKSLKSGANALFEEKYGDYVRVVSFDDFSVELCGGTHVKSTSEICSFAIISSENIGKGLKRVNAYVGEKAFEYFQEKISTLHDACKMLNSNFNDFLTTLDRKINIKINKKKFDINKEDLTLAKCKMPLYYADVGAFSISSQKVLKLTEKLKAIVAIIFGENSKNIVFAIDPSLNLKANSILNEVLKKHSGNGGGNSKCAYGNFPNLSAKEIIKEIINNL</sequence>
<dbReference type="Gene3D" id="3.30.930.10">
    <property type="entry name" value="Bira Bifunctional Protein, Domain 2"/>
    <property type="match status" value="1"/>
</dbReference>
<evidence type="ECO:0000256" key="4">
    <source>
        <dbReference type="ARBA" id="ARBA00022741"/>
    </source>
</evidence>
<dbReference type="InterPro" id="IPR018165">
    <property type="entry name" value="Ala-tRNA-synth_IIc_core"/>
</dbReference>
<feature type="binding site" evidence="11">
    <location>
        <position position="677"/>
    </location>
    <ligand>
        <name>Zn(2+)</name>
        <dbReference type="ChEBI" id="CHEBI:29105"/>
    </ligand>
</feature>
<keyword evidence="7 11" id="KW-0648">Protein biosynthesis</keyword>
<evidence type="ECO:0000256" key="9">
    <source>
        <dbReference type="ARBA" id="ARBA00024779"/>
    </source>
</evidence>
<dbReference type="GO" id="GO:0005829">
    <property type="term" value="C:cytosol"/>
    <property type="evidence" value="ECO:0007669"/>
    <property type="project" value="TreeGrafter"/>
</dbReference>
<evidence type="ECO:0000256" key="3">
    <source>
        <dbReference type="ARBA" id="ARBA00022598"/>
    </source>
</evidence>
<dbReference type="InterPro" id="IPR045864">
    <property type="entry name" value="aa-tRNA-synth_II/BPL/LPL"/>
</dbReference>
<dbReference type="AlphaFoldDB" id="A0AA48HUU1"/>
<feature type="binding site" evidence="11">
    <location>
        <position position="572"/>
    </location>
    <ligand>
        <name>Zn(2+)</name>
        <dbReference type="ChEBI" id="CHEBI:29105"/>
    </ligand>
</feature>
<dbReference type="GO" id="GO:0000049">
    <property type="term" value="F:tRNA binding"/>
    <property type="evidence" value="ECO:0007669"/>
    <property type="project" value="UniProtKB-KW"/>
</dbReference>
<dbReference type="SUPFAM" id="SSF50447">
    <property type="entry name" value="Translation proteins"/>
    <property type="match status" value="1"/>
</dbReference>
<comment type="cofactor">
    <cofactor evidence="11">
        <name>Zn(2+)</name>
        <dbReference type="ChEBI" id="CHEBI:29105"/>
    </cofactor>
    <text evidence="11">Binds 1 zinc ion per subunit.</text>
</comment>
<dbReference type="GO" id="GO:0008270">
    <property type="term" value="F:zinc ion binding"/>
    <property type="evidence" value="ECO:0007669"/>
    <property type="project" value="UniProtKB-UniRule"/>
</dbReference>
<dbReference type="EMBL" id="AP027924">
    <property type="protein sequence ID" value="BED91758.1"/>
    <property type="molecule type" value="Genomic_DNA"/>
</dbReference>
<keyword evidence="11" id="KW-0479">Metal-binding</keyword>
<evidence type="ECO:0000256" key="2">
    <source>
        <dbReference type="ARBA" id="ARBA00022555"/>
    </source>
</evidence>
<dbReference type="CDD" id="cd00673">
    <property type="entry name" value="AlaRS_core"/>
    <property type="match status" value="1"/>
</dbReference>
<keyword evidence="8 11" id="KW-0030">Aminoacyl-tRNA synthetase</keyword>
<organism evidence="13">
    <name type="scientific">Candidatus Improbicoccus pseudotrichonymphae</name>
    <dbReference type="NCBI Taxonomy" id="3033792"/>
    <lineage>
        <taxon>Bacteria</taxon>
        <taxon>Bacillati</taxon>
        <taxon>Bacillota</taxon>
        <taxon>Clostridia</taxon>
        <taxon>Candidatus Improbicoccus</taxon>
    </lineage>
</organism>
<keyword evidence="5 11" id="KW-0067">ATP-binding</keyword>
<dbReference type="SUPFAM" id="SSF101353">
    <property type="entry name" value="Putative anticodon-binding domain of alanyl-tRNA synthetase (AlaRS)"/>
    <property type="match status" value="1"/>
</dbReference>
<evidence type="ECO:0000256" key="5">
    <source>
        <dbReference type="ARBA" id="ARBA00022840"/>
    </source>
</evidence>
<dbReference type="Gene3D" id="3.30.54.20">
    <property type="match status" value="1"/>
</dbReference>
<dbReference type="InterPro" id="IPR023033">
    <property type="entry name" value="Ala_tRNA_ligase_euk/bac"/>
</dbReference>
<dbReference type="GO" id="GO:0006419">
    <property type="term" value="P:alanyl-tRNA aminoacylation"/>
    <property type="evidence" value="ECO:0007669"/>
    <property type="project" value="UniProtKB-UniRule"/>
</dbReference>
<evidence type="ECO:0000259" key="12">
    <source>
        <dbReference type="PROSITE" id="PS50860"/>
    </source>
</evidence>
<keyword evidence="11" id="KW-0963">Cytoplasm</keyword>
<dbReference type="InterPro" id="IPR018162">
    <property type="entry name" value="Ala-tRNA-ligase_IIc_anticod-bd"/>
</dbReference>
<evidence type="ECO:0000313" key="13">
    <source>
        <dbReference type="EMBL" id="BED91758.1"/>
    </source>
</evidence>
<dbReference type="PROSITE" id="PS50860">
    <property type="entry name" value="AA_TRNA_LIGASE_II_ALA"/>
    <property type="match status" value="1"/>
</dbReference>
<dbReference type="SUPFAM" id="SSF55681">
    <property type="entry name" value="Class II aaRS and biotin synthetases"/>
    <property type="match status" value="1"/>
</dbReference>
<comment type="domain">
    <text evidence="11">Consists of three domains; the N-terminal catalytic domain, the editing domain and the C-terminal C-Ala domain. The editing domain removes incorrectly charged amino acids, while the C-Ala domain, along with tRNA(Ala), serves as a bridge to cooperatively bring together the editing and aminoacylation centers thus stimulating deacylation of misacylated tRNAs.</text>
</comment>
<dbReference type="NCBIfam" id="TIGR00344">
    <property type="entry name" value="alaS"/>
    <property type="match status" value="1"/>
</dbReference>
<dbReference type="Proteomes" id="UP001337580">
    <property type="component" value="Chromosome"/>
</dbReference>
<dbReference type="InterPro" id="IPR012947">
    <property type="entry name" value="tRNA_SAD"/>
</dbReference>
<dbReference type="GO" id="GO:0005524">
    <property type="term" value="F:ATP binding"/>
    <property type="evidence" value="ECO:0007669"/>
    <property type="project" value="UniProtKB-UniRule"/>
</dbReference>
<dbReference type="Pfam" id="PF07973">
    <property type="entry name" value="tRNA_SAD"/>
    <property type="match status" value="1"/>
</dbReference>